<evidence type="ECO:0000313" key="13">
    <source>
        <dbReference type="EMBL" id="KAF7716702.1"/>
    </source>
</evidence>
<evidence type="ECO:0000256" key="9">
    <source>
        <dbReference type="ARBA" id="ARBA00023235"/>
    </source>
</evidence>
<dbReference type="GO" id="GO:0000706">
    <property type="term" value="P:meiotic DNA double-strand break processing"/>
    <property type="evidence" value="ECO:0007669"/>
    <property type="project" value="TreeGrafter"/>
</dbReference>
<dbReference type="GO" id="GO:0007131">
    <property type="term" value="P:reciprocal meiotic recombination"/>
    <property type="evidence" value="ECO:0007669"/>
    <property type="project" value="TreeGrafter"/>
</dbReference>
<evidence type="ECO:0000256" key="10">
    <source>
        <dbReference type="PROSITE-ProRule" id="PRU01385"/>
    </source>
</evidence>
<keyword evidence="9 10" id="KW-0413">Isomerase</keyword>
<evidence type="ECO:0000256" key="3">
    <source>
        <dbReference type="ARBA" id="ARBA00006559"/>
    </source>
</evidence>
<dbReference type="InterPro" id="IPR013049">
    <property type="entry name" value="Spo11/TopoVI_A_N"/>
</dbReference>
<gene>
    <name evidence="13" type="ORF">PECM_005202</name>
</gene>
<dbReference type="GO" id="GO:0003677">
    <property type="term" value="F:DNA binding"/>
    <property type="evidence" value="ECO:0007669"/>
    <property type="project" value="UniProtKB-UniRule"/>
</dbReference>
<dbReference type="EC" id="5.6.2.2" evidence="4"/>
<feature type="domain" description="Spo11/DNA topoisomerase VI subunit A N-terminal" evidence="11">
    <location>
        <begin position="93"/>
        <end position="154"/>
    </location>
</feature>
<evidence type="ECO:0000256" key="2">
    <source>
        <dbReference type="ARBA" id="ARBA00001946"/>
    </source>
</evidence>
<dbReference type="SUPFAM" id="SSF56726">
    <property type="entry name" value="DNA topoisomerase IV, alpha subunit"/>
    <property type="match status" value="1"/>
</dbReference>
<dbReference type="GO" id="GO:0005524">
    <property type="term" value="F:ATP binding"/>
    <property type="evidence" value="ECO:0007669"/>
    <property type="project" value="InterPro"/>
</dbReference>
<evidence type="ECO:0000256" key="7">
    <source>
        <dbReference type="ARBA" id="ARBA00023029"/>
    </source>
</evidence>
<feature type="active site" description="O-(5'-phospho-DNA)-tyrosine intermediate" evidence="10">
    <location>
        <position position="122"/>
    </location>
</feature>
<dbReference type="Pfam" id="PF21180">
    <property type="entry name" value="TOP6A-Spo11_Toprim"/>
    <property type="match status" value="1"/>
</dbReference>
<dbReference type="InterPro" id="IPR034136">
    <property type="entry name" value="TOPRIM_Topo6A/Spo11"/>
</dbReference>
<dbReference type="Gene3D" id="3.40.1360.10">
    <property type="match status" value="1"/>
</dbReference>
<keyword evidence="8 10" id="KW-0238">DNA-binding</keyword>
<evidence type="ECO:0000313" key="14">
    <source>
        <dbReference type="Proteomes" id="UP000631181"/>
    </source>
</evidence>
<keyword evidence="7 10" id="KW-0799">Topoisomerase</keyword>
<feature type="domain" description="Topoisomerase 6 subunit A/Spo11 TOPRIM" evidence="12">
    <location>
        <begin position="203"/>
        <end position="372"/>
    </location>
</feature>
<comment type="caution">
    <text evidence="13">The sequence shown here is derived from an EMBL/GenBank/DDBJ whole genome shotgun (WGS) entry which is preliminary data.</text>
</comment>
<evidence type="ECO:0000256" key="4">
    <source>
        <dbReference type="ARBA" id="ARBA00012895"/>
    </source>
</evidence>
<keyword evidence="14" id="KW-1185">Reference proteome</keyword>
<dbReference type="Proteomes" id="UP000631181">
    <property type="component" value="Unassembled WGS sequence"/>
</dbReference>
<evidence type="ECO:0000259" key="12">
    <source>
        <dbReference type="Pfam" id="PF21180"/>
    </source>
</evidence>
<name>A0A8J8W5B6_9EURO</name>
<dbReference type="PANTHER" id="PTHR10848">
    <property type="entry name" value="MEIOTIC RECOMBINATION PROTEIN SPO11"/>
    <property type="match status" value="1"/>
</dbReference>
<dbReference type="PROSITE" id="PS52041">
    <property type="entry name" value="TOPO_IIB"/>
    <property type="match status" value="1"/>
</dbReference>
<dbReference type="GO" id="GO:0003918">
    <property type="term" value="F:DNA topoisomerase type II (double strand cut, ATP-hydrolyzing) activity"/>
    <property type="evidence" value="ECO:0007669"/>
    <property type="project" value="UniProtKB-UniRule"/>
</dbReference>
<comment type="similarity">
    <text evidence="3 10">Belongs to the TOP6A family.</text>
</comment>
<dbReference type="InterPro" id="IPR036388">
    <property type="entry name" value="WH-like_DNA-bd_sf"/>
</dbReference>
<keyword evidence="6" id="KW-0460">Magnesium</keyword>
<dbReference type="GO" id="GO:0000228">
    <property type="term" value="C:nuclear chromosome"/>
    <property type="evidence" value="ECO:0007669"/>
    <property type="project" value="TreeGrafter"/>
</dbReference>
<organism evidence="13 14">
    <name type="scientific">Penicillium ucsense</name>
    <dbReference type="NCBI Taxonomy" id="2839758"/>
    <lineage>
        <taxon>Eukaryota</taxon>
        <taxon>Fungi</taxon>
        <taxon>Dikarya</taxon>
        <taxon>Ascomycota</taxon>
        <taxon>Pezizomycotina</taxon>
        <taxon>Eurotiomycetes</taxon>
        <taxon>Eurotiomycetidae</taxon>
        <taxon>Eurotiales</taxon>
        <taxon>Aspergillaceae</taxon>
        <taxon>Penicillium</taxon>
    </lineage>
</organism>
<dbReference type="GO" id="GO:0046872">
    <property type="term" value="F:metal ion binding"/>
    <property type="evidence" value="ECO:0007669"/>
    <property type="project" value="UniProtKB-KW"/>
</dbReference>
<dbReference type="PRINTS" id="PR01550">
    <property type="entry name" value="TOP6AFAMILY"/>
</dbReference>
<sequence>MVMSQGSSSVPPASPTVEESQRLVREFIDDILINILDQVSLSPSESRPCITLRRRSNQTQCTINSQTRALEARLNDEAYHSHSWPGRTPFESWKFTVIIRILSIIDEAICTEQLISKRDIYYIDPAYFKSQATVNAVVDDLAFTIGVDRTFLNIEAASKGLVAGRFQLERESRVIVDASSGEDTMIPRVQGSDTIDIEGVRWVFIIEKEAVFHRLARSNYPKRAISGDGILITGKGYPDVSTREFAHQLFIASRRYDRPPHFYALMDSDPHGMAIMSTYKYGSMAHLHENARLSLPGLEWLGVRLTDAILASESPGAGRVLSLTANDRRKILAMLRKNPVWASDGPEREWVTELHRMLLLNVKAEIEILYEREGGLEAWIDRKLFRQE</sequence>
<dbReference type="CDD" id="cd00223">
    <property type="entry name" value="TOPRIM_TopoIIB_SPO"/>
    <property type="match status" value="1"/>
</dbReference>
<evidence type="ECO:0000256" key="6">
    <source>
        <dbReference type="ARBA" id="ARBA00022842"/>
    </source>
</evidence>
<dbReference type="EMBL" id="WIWV01000036">
    <property type="protein sequence ID" value="KAF7716702.1"/>
    <property type="molecule type" value="Genomic_DNA"/>
</dbReference>
<evidence type="ECO:0000256" key="1">
    <source>
        <dbReference type="ARBA" id="ARBA00000185"/>
    </source>
</evidence>
<evidence type="ECO:0000256" key="8">
    <source>
        <dbReference type="ARBA" id="ARBA00023125"/>
    </source>
</evidence>
<comment type="cofactor">
    <cofactor evidence="2">
        <name>Mg(2+)</name>
        <dbReference type="ChEBI" id="CHEBI:18420"/>
    </cofactor>
</comment>
<evidence type="ECO:0000259" key="11">
    <source>
        <dbReference type="Pfam" id="PF04406"/>
    </source>
</evidence>
<comment type="catalytic activity">
    <reaction evidence="1 10">
        <text>ATP-dependent breakage, passage and rejoining of double-stranded DNA.</text>
        <dbReference type="EC" id="5.6.2.2"/>
    </reaction>
</comment>
<accession>A0A8J8W5B6</accession>
<keyword evidence="5" id="KW-0479">Metal-binding</keyword>
<evidence type="ECO:0000256" key="5">
    <source>
        <dbReference type="ARBA" id="ARBA00022723"/>
    </source>
</evidence>
<reference evidence="13" key="1">
    <citation type="journal article" date="2020" name="Front. Microbiol.">
        <title>Gene regulatory networks of Penicillium echinulatum 2HH and Penicillium oxalicum 114-2 inferred by a computational biology approach.</title>
        <authorList>
            <person name="Lenz A.R."/>
            <person name="Galan-Vasquez E."/>
            <person name="Balbinot E."/>
            <person name="De Abreu F.P."/>
            <person name="De Oliveira N.S."/>
            <person name="Da Rosa L.O."/>
            <person name="De Avila E Silva S."/>
            <person name="Camassola M."/>
            <person name="Dillon A.J.P."/>
            <person name="Perez-Rueda E."/>
        </authorList>
    </citation>
    <scope>NUCLEOTIDE SEQUENCE</scope>
    <source>
        <strain evidence="13">S1M29</strain>
    </source>
</reference>
<dbReference type="AlphaFoldDB" id="A0A8J8W5B6"/>
<dbReference type="OrthoDB" id="5377392at2759"/>
<dbReference type="PANTHER" id="PTHR10848:SF0">
    <property type="entry name" value="MEIOTIC RECOMBINATION PROTEIN SPO11"/>
    <property type="match status" value="1"/>
</dbReference>
<dbReference type="Gene3D" id="1.10.10.10">
    <property type="entry name" value="Winged helix-like DNA-binding domain superfamily/Winged helix DNA-binding domain"/>
    <property type="match status" value="1"/>
</dbReference>
<protein>
    <recommendedName>
        <fullName evidence="4">DNA topoisomerase (ATP-hydrolyzing)</fullName>
        <ecNumber evidence="4">5.6.2.2</ecNumber>
    </recommendedName>
</protein>
<dbReference type="InterPro" id="IPR002815">
    <property type="entry name" value="Spo11/TopoVI_A"/>
</dbReference>
<dbReference type="InterPro" id="IPR036078">
    <property type="entry name" value="Spo11/TopoVI_A_sf"/>
</dbReference>
<dbReference type="GO" id="GO:0042138">
    <property type="term" value="P:meiotic DNA double-strand break formation"/>
    <property type="evidence" value="ECO:0007669"/>
    <property type="project" value="TreeGrafter"/>
</dbReference>
<proteinExistence type="inferred from homology"/>
<dbReference type="Pfam" id="PF04406">
    <property type="entry name" value="TP6A_N"/>
    <property type="match status" value="1"/>
</dbReference>
<dbReference type="FunFam" id="3.40.1360.10:FF:000018">
    <property type="entry name" value="Type II DNA topoisomerase VI subunit A"/>
    <property type="match status" value="1"/>
</dbReference>